<evidence type="ECO:0000256" key="1">
    <source>
        <dbReference type="SAM" id="Phobius"/>
    </source>
</evidence>
<sequence length="349" mass="40299">MKYCRFCGKIIDDNSKFCTHCGKAQTTQGSKTAFEAMDGSASRIIKVTIGCIQRMYTKIQMHKFNSNSKVWSVIKKWSKRVVVLTFVIIAFGLIVLLGFWLYGIHQTSKWNKEDERRETIALKNISKADDIAREFFEEDANHSHKCDGYLSYSCDFDHIDRGIKILINAAEKGDAKAQFTLGCIYAGALYYHKETDLHEDRIRFMMGREINDESEGISIYNWPTMMDTKINYEKAAYWWYQAAIQGNASAMEFLANAYRYGRGVEKNLCKATELMKVAAEKDNSWAQLNYGDMFRDGDVWIKIDSVSINGDNYCVIRVKSNIKKAKEWWKKALENGNDSAKERLEKIYE</sequence>
<gene>
    <name evidence="3" type="ORF">HMPREF0971_00882</name>
</gene>
<reference evidence="3 4" key="1">
    <citation type="submission" date="2009-11" db="EMBL/GenBank/DDBJ databases">
        <authorList>
            <person name="Weinstock G."/>
            <person name="Sodergren E."/>
            <person name="Clifton S."/>
            <person name="Fulton L."/>
            <person name="Fulton B."/>
            <person name="Courtney L."/>
            <person name="Fronick C."/>
            <person name="Harrison M."/>
            <person name="Strong C."/>
            <person name="Farmer C."/>
            <person name="Delahaunty K."/>
            <person name="Markovic C."/>
            <person name="Hall O."/>
            <person name="Minx P."/>
            <person name="Tomlinson C."/>
            <person name="Mitreva M."/>
            <person name="Nelson J."/>
            <person name="Hou S."/>
            <person name="Wollam A."/>
            <person name="Pepin K.H."/>
            <person name="Johnson M."/>
            <person name="Bhonagiri V."/>
            <person name="Nash W.E."/>
            <person name="Warren W."/>
            <person name="Chinwalla A."/>
            <person name="Mardis E.R."/>
            <person name="Wilson R.K."/>
        </authorList>
    </citation>
    <scope>NUCLEOTIDE SEQUENCE [LARGE SCALE GENOMIC DNA]</scope>
    <source>
        <strain evidence="3 4">F0302</strain>
    </source>
</reference>
<accession>D1QPJ1</accession>
<dbReference type="SUPFAM" id="SSF81901">
    <property type="entry name" value="HCP-like"/>
    <property type="match status" value="1"/>
</dbReference>
<keyword evidence="1" id="KW-0472">Membrane</keyword>
<proteinExistence type="predicted"/>
<dbReference type="EMBL" id="ACUZ02000011">
    <property type="protein sequence ID" value="EFB32761.1"/>
    <property type="molecule type" value="Genomic_DNA"/>
</dbReference>
<dbReference type="RefSeq" id="WP_004371952.1">
    <property type="nucleotide sequence ID" value="NZ_GG703883.1"/>
</dbReference>
<dbReference type="InterPro" id="IPR011990">
    <property type="entry name" value="TPR-like_helical_dom_sf"/>
</dbReference>
<protein>
    <submittedName>
        <fullName evidence="3">Sel1 repeat protein</fullName>
    </submittedName>
</protein>
<dbReference type="SMART" id="SM00671">
    <property type="entry name" value="SEL1"/>
    <property type="match status" value="3"/>
</dbReference>
<dbReference type="AlphaFoldDB" id="D1QPJ1"/>
<evidence type="ECO:0000313" key="3">
    <source>
        <dbReference type="EMBL" id="EFB32761.1"/>
    </source>
</evidence>
<name>D1QPJ1_9BACT</name>
<keyword evidence="1" id="KW-1133">Transmembrane helix</keyword>
<dbReference type="InterPro" id="IPR026870">
    <property type="entry name" value="Zinc_ribbon_dom"/>
</dbReference>
<evidence type="ECO:0000259" key="2">
    <source>
        <dbReference type="Pfam" id="PF13240"/>
    </source>
</evidence>
<dbReference type="InterPro" id="IPR050767">
    <property type="entry name" value="Sel1_AlgK"/>
</dbReference>
<dbReference type="Pfam" id="PF13240">
    <property type="entry name" value="Zn_Ribbon_1"/>
    <property type="match status" value="1"/>
</dbReference>
<comment type="caution">
    <text evidence="3">The sequence shown here is derived from an EMBL/GenBank/DDBJ whole genome shotgun (WGS) entry which is preliminary data.</text>
</comment>
<dbReference type="HOGENOM" id="CLU_794221_0_0_10"/>
<dbReference type="Proteomes" id="UP000004079">
    <property type="component" value="Unassembled WGS sequence"/>
</dbReference>
<feature type="domain" description="Zinc-ribbon" evidence="2">
    <location>
        <begin position="3"/>
        <end position="23"/>
    </location>
</feature>
<keyword evidence="1" id="KW-0812">Transmembrane</keyword>
<dbReference type="Gene3D" id="1.25.40.10">
    <property type="entry name" value="Tetratricopeptide repeat domain"/>
    <property type="match status" value="1"/>
</dbReference>
<organism evidence="3 4">
    <name type="scientific">Segatella oris F0302</name>
    <dbReference type="NCBI Taxonomy" id="649760"/>
    <lineage>
        <taxon>Bacteria</taxon>
        <taxon>Pseudomonadati</taxon>
        <taxon>Bacteroidota</taxon>
        <taxon>Bacteroidia</taxon>
        <taxon>Bacteroidales</taxon>
        <taxon>Prevotellaceae</taxon>
        <taxon>Segatella</taxon>
    </lineage>
</organism>
<dbReference type="InterPro" id="IPR006597">
    <property type="entry name" value="Sel1-like"/>
</dbReference>
<dbReference type="PANTHER" id="PTHR11102:SF160">
    <property type="entry name" value="ERAD-ASSOCIATED E3 UBIQUITIN-PROTEIN LIGASE COMPONENT HRD3"/>
    <property type="match status" value="1"/>
</dbReference>
<evidence type="ECO:0000313" key="4">
    <source>
        <dbReference type="Proteomes" id="UP000004079"/>
    </source>
</evidence>
<feature type="transmembrane region" description="Helical" evidence="1">
    <location>
        <begin position="81"/>
        <end position="102"/>
    </location>
</feature>
<dbReference type="PANTHER" id="PTHR11102">
    <property type="entry name" value="SEL-1-LIKE PROTEIN"/>
    <property type="match status" value="1"/>
</dbReference>
<dbReference type="Pfam" id="PF08238">
    <property type="entry name" value="Sel1"/>
    <property type="match status" value="3"/>
</dbReference>